<evidence type="ECO:0000313" key="2">
    <source>
        <dbReference type="EMBL" id="GGM40005.1"/>
    </source>
</evidence>
<dbReference type="EMBL" id="BMPT01000021">
    <property type="protein sequence ID" value="GGM40005.1"/>
    <property type="molecule type" value="Genomic_DNA"/>
</dbReference>
<feature type="compositionally biased region" description="Polar residues" evidence="1">
    <location>
        <begin position="1"/>
        <end position="11"/>
    </location>
</feature>
<name>A0A8H9GMK5_9MICO</name>
<comment type="caution">
    <text evidence="2">The sequence shown here is derived from an EMBL/GenBank/DDBJ whole genome shotgun (WGS) entry which is preliminary data.</text>
</comment>
<dbReference type="AlphaFoldDB" id="A0A8H9GMK5"/>
<proteinExistence type="predicted"/>
<feature type="region of interest" description="Disordered" evidence="1">
    <location>
        <begin position="1"/>
        <end position="26"/>
    </location>
</feature>
<protein>
    <submittedName>
        <fullName evidence="2">Uncharacterized protein</fullName>
    </submittedName>
</protein>
<keyword evidence="3" id="KW-1185">Reference proteome</keyword>
<evidence type="ECO:0000256" key="1">
    <source>
        <dbReference type="SAM" id="MobiDB-lite"/>
    </source>
</evidence>
<reference evidence="2" key="1">
    <citation type="journal article" date="2014" name="Int. J. Syst. Evol. Microbiol.">
        <title>Complete genome sequence of Corynebacterium casei LMG S-19264T (=DSM 44701T), isolated from a smear-ripened cheese.</title>
        <authorList>
            <consortium name="US DOE Joint Genome Institute (JGI-PGF)"/>
            <person name="Walter F."/>
            <person name="Albersmeier A."/>
            <person name="Kalinowski J."/>
            <person name="Ruckert C."/>
        </authorList>
    </citation>
    <scope>NUCLEOTIDE SEQUENCE</scope>
    <source>
        <strain evidence="2">JCM 3051</strain>
    </source>
</reference>
<dbReference type="Proteomes" id="UP000655589">
    <property type="component" value="Unassembled WGS sequence"/>
</dbReference>
<organism evidence="2 3">
    <name type="scientific">Promicromonospora citrea</name>
    <dbReference type="NCBI Taxonomy" id="43677"/>
    <lineage>
        <taxon>Bacteria</taxon>
        <taxon>Bacillati</taxon>
        <taxon>Actinomycetota</taxon>
        <taxon>Actinomycetes</taxon>
        <taxon>Micrococcales</taxon>
        <taxon>Promicromonosporaceae</taxon>
        <taxon>Promicromonospora</taxon>
    </lineage>
</organism>
<sequence length="104" mass="12402">MHDRTTGTTSPAPGFHDPTHHSWDSSRDRWQRLLNEQPIPRRRAQRDCWVPVRARLVWERDGIEYRDTIAYAWAPRRLVLVEVLDLRRWAKGAWLHVADAPRRS</sequence>
<gene>
    <name evidence="2" type="ORF">GCM10010102_39540</name>
</gene>
<feature type="compositionally biased region" description="Basic and acidic residues" evidence="1">
    <location>
        <begin position="17"/>
        <end position="26"/>
    </location>
</feature>
<accession>A0A8H9GMK5</accession>
<reference evidence="2" key="2">
    <citation type="submission" date="2020-09" db="EMBL/GenBank/DDBJ databases">
        <authorList>
            <person name="Sun Q."/>
            <person name="Ohkuma M."/>
        </authorList>
    </citation>
    <scope>NUCLEOTIDE SEQUENCE</scope>
    <source>
        <strain evidence="2">JCM 3051</strain>
    </source>
</reference>
<evidence type="ECO:0000313" key="3">
    <source>
        <dbReference type="Proteomes" id="UP000655589"/>
    </source>
</evidence>
<dbReference type="RefSeq" id="WP_171104809.1">
    <property type="nucleotide sequence ID" value="NZ_BMPT01000021.1"/>
</dbReference>